<feature type="domain" description="SusD-like N-terminal" evidence="8">
    <location>
        <begin position="90"/>
        <end position="234"/>
    </location>
</feature>
<organism evidence="9 10">
    <name type="scientific">Flavobacterium dankookense</name>
    <dbReference type="NCBI Taxonomy" id="706186"/>
    <lineage>
        <taxon>Bacteria</taxon>
        <taxon>Pseudomonadati</taxon>
        <taxon>Bacteroidota</taxon>
        <taxon>Flavobacteriia</taxon>
        <taxon>Flavobacteriales</taxon>
        <taxon>Flavobacteriaceae</taxon>
        <taxon>Flavobacterium</taxon>
    </lineage>
</organism>
<evidence type="ECO:0000259" key="7">
    <source>
        <dbReference type="Pfam" id="PF07980"/>
    </source>
</evidence>
<dbReference type="CDD" id="cd08977">
    <property type="entry name" value="SusD"/>
    <property type="match status" value="1"/>
</dbReference>
<comment type="caution">
    <text evidence="9">The sequence shown here is derived from an EMBL/GenBank/DDBJ whole genome shotgun (WGS) entry which is preliminary data.</text>
</comment>
<evidence type="ECO:0000313" key="9">
    <source>
        <dbReference type="EMBL" id="TDP59393.1"/>
    </source>
</evidence>
<dbReference type="Pfam" id="PF07980">
    <property type="entry name" value="SusD_RagB"/>
    <property type="match status" value="1"/>
</dbReference>
<feature type="signal peptide" evidence="6">
    <location>
        <begin position="1"/>
        <end position="21"/>
    </location>
</feature>
<evidence type="ECO:0000256" key="5">
    <source>
        <dbReference type="ARBA" id="ARBA00023237"/>
    </source>
</evidence>
<dbReference type="InterPro" id="IPR012944">
    <property type="entry name" value="SusD_RagB_dom"/>
</dbReference>
<evidence type="ECO:0000256" key="6">
    <source>
        <dbReference type="SAM" id="SignalP"/>
    </source>
</evidence>
<dbReference type="Pfam" id="PF14322">
    <property type="entry name" value="SusD-like_3"/>
    <property type="match status" value="1"/>
</dbReference>
<dbReference type="InterPro" id="IPR011990">
    <property type="entry name" value="TPR-like_helical_dom_sf"/>
</dbReference>
<name>A0A4R6QC15_9FLAO</name>
<proteinExistence type="inferred from homology"/>
<comment type="subcellular location">
    <subcellularLocation>
        <location evidence="1">Cell outer membrane</location>
    </subcellularLocation>
</comment>
<dbReference type="AlphaFoldDB" id="A0A4R6QC15"/>
<evidence type="ECO:0000259" key="8">
    <source>
        <dbReference type="Pfam" id="PF14322"/>
    </source>
</evidence>
<evidence type="ECO:0000256" key="4">
    <source>
        <dbReference type="ARBA" id="ARBA00023136"/>
    </source>
</evidence>
<accession>A0A4R6QC15</accession>
<dbReference type="OrthoDB" id="5694214at2"/>
<keyword evidence="3 6" id="KW-0732">Signal</keyword>
<comment type="similarity">
    <text evidence="2">Belongs to the SusD family.</text>
</comment>
<evidence type="ECO:0000256" key="2">
    <source>
        <dbReference type="ARBA" id="ARBA00006275"/>
    </source>
</evidence>
<keyword evidence="4" id="KW-0472">Membrane</keyword>
<feature type="domain" description="RagB/SusD" evidence="7">
    <location>
        <begin position="316"/>
        <end position="485"/>
    </location>
</feature>
<feature type="chain" id="PRO_5020439255" evidence="6">
    <location>
        <begin position="22"/>
        <end position="487"/>
    </location>
</feature>
<sequence>MKNIKYFKAIALVVFSSILFSSCEEDLNVEPNDTINEIDFLNNPDNAIKLVNGVYNKQLDFEMYSFSWIGMTSITSDDADKGSSVSDTGADKNKMDNLTFEANDISFREVWQGRYDGIGRANNALFYLEQLQIDQTLKNRLIGEVKFLRALFYFDLVRCFGGVPLVTSKIDINDSELINQVVFTRKTKEETYAQIEADLLDAIELLPLKGQYSLNDLGRASKGAAEALLAKAYLYQNKWQQAFDMSGNVIGSGQYGLLTNYQDVWREVGENKLESIYEIQSSSGNALRSYSYVQAPRGTPDLGWGFNTPSTSLESAYEPNDLRKSATILYSANTLWDGFPASPGWSNPRYNYKSYHSSIQETWNGDREQTGKNLRILKYSDILLIRAEAALNLGNTSEALEKVNLLRVRAGLTELTSITMDQLLHERRLEMAMEHDRWFDLVRTGKAVSAMAAVGKTFIVGKHELFPIPESEIILSGNRLIQNPGGY</sequence>
<reference evidence="9 10" key="1">
    <citation type="submission" date="2019-03" db="EMBL/GenBank/DDBJ databases">
        <title>Genomic Encyclopedia of Archaeal and Bacterial Type Strains, Phase II (KMG-II): from individual species to whole genera.</title>
        <authorList>
            <person name="Goeker M."/>
        </authorList>
    </citation>
    <scope>NUCLEOTIDE SEQUENCE [LARGE SCALE GENOMIC DNA]</scope>
    <source>
        <strain evidence="9 10">DSM 25687</strain>
    </source>
</reference>
<dbReference type="GO" id="GO:0009279">
    <property type="term" value="C:cell outer membrane"/>
    <property type="evidence" value="ECO:0007669"/>
    <property type="project" value="UniProtKB-SubCell"/>
</dbReference>
<keyword evidence="5" id="KW-0998">Cell outer membrane</keyword>
<gene>
    <name evidence="9" type="ORF">BC748_1643</name>
</gene>
<evidence type="ECO:0000256" key="1">
    <source>
        <dbReference type="ARBA" id="ARBA00004442"/>
    </source>
</evidence>
<dbReference type="InterPro" id="IPR033985">
    <property type="entry name" value="SusD-like_N"/>
</dbReference>
<evidence type="ECO:0000313" key="10">
    <source>
        <dbReference type="Proteomes" id="UP000295260"/>
    </source>
</evidence>
<dbReference type="RefSeq" id="WP_133532928.1">
    <property type="nucleotide sequence ID" value="NZ_SNXR01000013.1"/>
</dbReference>
<dbReference type="EMBL" id="SNXR01000013">
    <property type="protein sequence ID" value="TDP59393.1"/>
    <property type="molecule type" value="Genomic_DNA"/>
</dbReference>
<protein>
    <submittedName>
        <fullName evidence="9">Putative outer membrane starch-binding protein</fullName>
    </submittedName>
</protein>
<dbReference type="Proteomes" id="UP000295260">
    <property type="component" value="Unassembled WGS sequence"/>
</dbReference>
<keyword evidence="10" id="KW-1185">Reference proteome</keyword>
<dbReference type="PROSITE" id="PS51257">
    <property type="entry name" value="PROKAR_LIPOPROTEIN"/>
    <property type="match status" value="1"/>
</dbReference>
<dbReference type="SUPFAM" id="SSF48452">
    <property type="entry name" value="TPR-like"/>
    <property type="match status" value="1"/>
</dbReference>
<evidence type="ECO:0000256" key="3">
    <source>
        <dbReference type="ARBA" id="ARBA00022729"/>
    </source>
</evidence>
<dbReference type="Gene3D" id="1.25.40.390">
    <property type="match status" value="1"/>
</dbReference>